<comment type="caution">
    <text evidence="2">The sequence shown here is derived from an EMBL/GenBank/DDBJ whole genome shotgun (WGS) entry which is preliminary data.</text>
</comment>
<evidence type="ECO:0008006" key="4">
    <source>
        <dbReference type="Google" id="ProtNLM"/>
    </source>
</evidence>
<dbReference type="EMBL" id="BAAAPO010000040">
    <property type="protein sequence ID" value="GAA1800353.1"/>
    <property type="molecule type" value="Genomic_DNA"/>
</dbReference>
<accession>A0ABN2LV89</accession>
<evidence type="ECO:0000313" key="2">
    <source>
        <dbReference type="EMBL" id="GAA1800353.1"/>
    </source>
</evidence>
<evidence type="ECO:0000256" key="1">
    <source>
        <dbReference type="SAM" id="SignalP"/>
    </source>
</evidence>
<name>A0ABN2LV89_9MICO</name>
<feature type="chain" id="PRO_5045037414" description="Lipoprotein" evidence="1">
    <location>
        <begin position="28"/>
        <end position="161"/>
    </location>
</feature>
<organism evidence="2 3">
    <name type="scientific">Nostocoides veronense</name>
    <dbReference type="NCBI Taxonomy" id="330836"/>
    <lineage>
        <taxon>Bacteria</taxon>
        <taxon>Bacillati</taxon>
        <taxon>Actinomycetota</taxon>
        <taxon>Actinomycetes</taxon>
        <taxon>Micrococcales</taxon>
        <taxon>Intrasporangiaceae</taxon>
        <taxon>Nostocoides</taxon>
    </lineage>
</organism>
<keyword evidence="3" id="KW-1185">Reference proteome</keyword>
<dbReference type="Proteomes" id="UP001499938">
    <property type="component" value="Unassembled WGS sequence"/>
</dbReference>
<gene>
    <name evidence="2" type="ORF">GCM10009811_25220</name>
</gene>
<evidence type="ECO:0000313" key="3">
    <source>
        <dbReference type="Proteomes" id="UP001499938"/>
    </source>
</evidence>
<keyword evidence="1" id="KW-0732">Signal</keyword>
<dbReference type="RefSeq" id="WP_344085906.1">
    <property type="nucleotide sequence ID" value="NZ_BAAAPO010000040.1"/>
</dbReference>
<feature type="signal peptide" evidence="1">
    <location>
        <begin position="1"/>
        <end position="27"/>
    </location>
</feature>
<protein>
    <recommendedName>
        <fullName evidence="4">Lipoprotein</fullName>
    </recommendedName>
</protein>
<reference evidence="2 3" key="1">
    <citation type="journal article" date="2019" name="Int. J. Syst. Evol. Microbiol.">
        <title>The Global Catalogue of Microorganisms (GCM) 10K type strain sequencing project: providing services to taxonomists for standard genome sequencing and annotation.</title>
        <authorList>
            <consortium name="The Broad Institute Genomics Platform"/>
            <consortium name="The Broad Institute Genome Sequencing Center for Infectious Disease"/>
            <person name="Wu L."/>
            <person name="Ma J."/>
        </authorList>
    </citation>
    <scope>NUCLEOTIDE SEQUENCE [LARGE SCALE GENOMIC DNA]</scope>
    <source>
        <strain evidence="2 3">JCM 15592</strain>
    </source>
</reference>
<sequence length="161" mass="16261">MTRAIPTRFMAASTAAAAIGFGLSAGAGASAGSDASLARPAACPRASGVTVVVDFGATERISCAPGDPTSGLAALKGAGFTVAMVQRFPGAVCRINNRPSPTVEACVVMPPATKYWSYWHAPRGGKWTYSTSGSGSYNPKPGTVEGWAFGAGKPPTVAPPR</sequence>
<proteinExistence type="predicted"/>